<reference evidence="8" key="2">
    <citation type="submission" date="2016-10" db="EMBL/GenBank/DDBJ databases">
        <authorList>
            <person name="Varghese N."/>
            <person name="Submissions S."/>
        </authorList>
    </citation>
    <scope>NUCLEOTIDE SEQUENCE [LARGE SCALE GENOMIC DNA]</scope>
    <source>
        <strain evidence="8">DSM 44544</strain>
    </source>
</reference>
<dbReference type="GO" id="GO:0015074">
    <property type="term" value="P:DNA integration"/>
    <property type="evidence" value="ECO:0007669"/>
    <property type="project" value="InterPro"/>
</dbReference>
<dbReference type="CDD" id="cd01189">
    <property type="entry name" value="INT_ICEBs1_C_like"/>
    <property type="match status" value="1"/>
</dbReference>
<evidence type="ECO:0000313" key="7">
    <source>
        <dbReference type="EMBL" id="SEB49090.1"/>
    </source>
</evidence>
<sequence>MARSQRPKGTKNPDGQGSFYYSEYDGYWHARVTVGVKDNGDPDRRHIKRRDEDEARDAYRELLNQVEKGEVLKPGESWTVEAWLIHWVENIAPMTARYKTVVGYKTAVYRHLIPGVGRYKLTPGLGKRRGKPIEPEHFEQLYRKMLAAGLKPATVHQVHRTARTAFQVAFDRKKIFRNVVAIARAPKVEEEEVEPFEPEDAQAIIEAALKRRNGVRFVIALALGVRQGETLGFKWPALNRERRTLRIRKALQRQKWLHGCDDPHECGAAYHKTAPCKQPCKRHTRPCPPPCPPTCVEHARKCPQRHGGGLVEVDVKSRAGRRTWPLPDQIFELLMRHEQRQARERDRAADLWEEGGWIFTQENGRPIDPRADYETWRELLAEAGVREARLHDARHTAATVLLLLGVDPRVVMKLMGWSTEAMRRRYQHVTDGIREEVAGQINTYFWKDGA</sequence>
<evidence type="ECO:0000256" key="1">
    <source>
        <dbReference type="ARBA" id="ARBA00023125"/>
    </source>
</evidence>
<dbReference type="InterPro" id="IPR002104">
    <property type="entry name" value="Integrase_catalytic"/>
</dbReference>
<reference evidence="7" key="1">
    <citation type="submission" date="2016-10" db="EMBL/GenBank/DDBJ databases">
        <authorList>
            <person name="de Groot N.N."/>
        </authorList>
    </citation>
    <scope>NUCLEOTIDE SEQUENCE [LARGE SCALE GENOMIC DNA]</scope>
    <source>
        <strain evidence="7">DSM 44544</strain>
    </source>
</reference>
<dbReference type="Gene3D" id="1.10.443.10">
    <property type="entry name" value="Intergrase catalytic core"/>
    <property type="match status" value="1"/>
</dbReference>
<evidence type="ECO:0000256" key="3">
    <source>
        <dbReference type="PROSITE-ProRule" id="PRU01248"/>
    </source>
</evidence>
<dbReference type="Gene3D" id="1.10.150.130">
    <property type="match status" value="1"/>
</dbReference>
<dbReference type="Pfam" id="PF00589">
    <property type="entry name" value="Phage_integrase"/>
    <property type="match status" value="1"/>
</dbReference>
<dbReference type="InterPro" id="IPR011010">
    <property type="entry name" value="DNA_brk_join_enz"/>
</dbReference>
<evidence type="ECO:0000313" key="6">
    <source>
        <dbReference type="EMBL" id="SEB48536.1"/>
    </source>
</evidence>
<organism evidence="7 8">
    <name type="scientific">Amycolatopsis tolypomycina</name>
    <dbReference type="NCBI Taxonomy" id="208445"/>
    <lineage>
        <taxon>Bacteria</taxon>
        <taxon>Bacillati</taxon>
        <taxon>Actinomycetota</taxon>
        <taxon>Actinomycetes</taxon>
        <taxon>Pseudonocardiales</taxon>
        <taxon>Pseudonocardiaceae</taxon>
        <taxon>Amycolatopsis</taxon>
    </lineage>
</organism>
<keyword evidence="2" id="KW-0233">DNA recombination</keyword>
<feature type="domain" description="Core-binding (CB)" evidence="5">
    <location>
        <begin position="78"/>
        <end position="170"/>
    </location>
</feature>
<dbReference type="Proteomes" id="UP000199622">
    <property type="component" value="Unassembled WGS sequence"/>
</dbReference>
<evidence type="ECO:0000259" key="4">
    <source>
        <dbReference type="PROSITE" id="PS51898"/>
    </source>
</evidence>
<dbReference type="PROSITE" id="PS51900">
    <property type="entry name" value="CB"/>
    <property type="match status" value="1"/>
</dbReference>
<dbReference type="EMBL" id="FNSO01000003">
    <property type="protein sequence ID" value="SEB49090.1"/>
    <property type="molecule type" value="Genomic_DNA"/>
</dbReference>
<dbReference type="GO" id="GO:0006310">
    <property type="term" value="P:DNA recombination"/>
    <property type="evidence" value="ECO:0007669"/>
    <property type="project" value="UniProtKB-KW"/>
</dbReference>
<proteinExistence type="predicted"/>
<dbReference type="RefSeq" id="WP_091305720.1">
    <property type="nucleotide sequence ID" value="NZ_FNSO01000003.1"/>
</dbReference>
<accession>A0A1H4JS25</accession>
<dbReference type="PANTHER" id="PTHR30349">
    <property type="entry name" value="PHAGE INTEGRASE-RELATED"/>
    <property type="match status" value="1"/>
</dbReference>
<dbReference type="InterPro" id="IPR044068">
    <property type="entry name" value="CB"/>
</dbReference>
<dbReference type="GO" id="GO:0003677">
    <property type="term" value="F:DNA binding"/>
    <property type="evidence" value="ECO:0007669"/>
    <property type="project" value="UniProtKB-UniRule"/>
</dbReference>
<dbReference type="STRING" id="208445.SAMN04489727_2115"/>
<dbReference type="InterPro" id="IPR010998">
    <property type="entry name" value="Integrase_recombinase_N"/>
</dbReference>
<dbReference type="InterPro" id="IPR013762">
    <property type="entry name" value="Integrase-like_cat_sf"/>
</dbReference>
<dbReference type="InterPro" id="IPR050090">
    <property type="entry name" value="Tyrosine_recombinase_XerCD"/>
</dbReference>
<dbReference type="EMBL" id="FNSO01000003">
    <property type="protein sequence ID" value="SEB48536.1"/>
    <property type="molecule type" value="Genomic_DNA"/>
</dbReference>
<gene>
    <name evidence="6" type="ORF">SAMN04489727_2115</name>
    <name evidence="7" type="ORF">SAMN04489727_2152</name>
</gene>
<protein>
    <submittedName>
        <fullName evidence="7">Phage integrase family protein</fullName>
    </submittedName>
</protein>
<dbReference type="PANTHER" id="PTHR30349:SF91">
    <property type="entry name" value="INTA PROTEIN"/>
    <property type="match status" value="1"/>
</dbReference>
<evidence type="ECO:0000256" key="2">
    <source>
        <dbReference type="ARBA" id="ARBA00023172"/>
    </source>
</evidence>
<dbReference type="PROSITE" id="PS51898">
    <property type="entry name" value="TYR_RECOMBINASE"/>
    <property type="match status" value="1"/>
</dbReference>
<name>A0A1H4JS25_9PSEU</name>
<dbReference type="SUPFAM" id="SSF56349">
    <property type="entry name" value="DNA breaking-rejoining enzymes"/>
    <property type="match status" value="1"/>
</dbReference>
<evidence type="ECO:0000259" key="5">
    <source>
        <dbReference type="PROSITE" id="PS51900"/>
    </source>
</evidence>
<keyword evidence="8" id="KW-1185">Reference proteome</keyword>
<feature type="domain" description="Tyr recombinase" evidence="4">
    <location>
        <begin position="191"/>
        <end position="439"/>
    </location>
</feature>
<dbReference type="AlphaFoldDB" id="A0A1H4JS25"/>
<dbReference type="OrthoDB" id="9805859at2"/>
<evidence type="ECO:0000313" key="8">
    <source>
        <dbReference type="Proteomes" id="UP000199622"/>
    </source>
</evidence>
<keyword evidence="1 3" id="KW-0238">DNA-binding</keyword>